<keyword evidence="12 14" id="KW-0143">Chaperone</keyword>
<dbReference type="GO" id="GO:0015035">
    <property type="term" value="F:protein-disulfide reductase activity"/>
    <property type="evidence" value="ECO:0007669"/>
    <property type="project" value="UniProtKB-UniRule"/>
</dbReference>
<keyword evidence="8 14" id="KW-1133">Transmembrane helix</keyword>
<dbReference type="GO" id="GO:0009055">
    <property type="term" value="F:electron transfer activity"/>
    <property type="evidence" value="ECO:0007669"/>
    <property type="project" value="UniProtKB-UniRule"/>
</dbReference>
<keyword evidence="9 14" id="KW-0560">Oxidoreductase</keyword>
<dbReference type="PANTHER" id="PTHR36570:SF3">
    <property type="entry name" value="DISULFIDE BOND FORMATION PROTEIN B"/>
    <property type="match status" value="1"/>
</dbReference>
<dbReference type="KEGG" id="meiy:MIN45_P1112"/>
<keyword evidence="3 14" id="KW-0813">Transport</keyword>
<evidence type="ECO:0000313" key="16">
    <source>
        <dbReference type="EMBL" id="BCX88743.1"/>
    </source>
</evidence>
<evidence type="ECO:0000256" key="4">
    <source>
        <dbReference type="ARBA" id="ARBA00022475"/>
    </source>
</evidence>
<evidence type="ECO:0000256" key="11">
    <source>
        <dbReference type="ARBA" id="ARBA00023157"/>
    </source>
</evidence>
<name>A0AAU9CQU8_9GAMM</name>
<keyword evidence="17" id="KW-1185">Reference proteome</keyword>
<evidence type="ECO:0000256" key="14">
    <source>
        <dbReference type="HAMAP-Rule" id="MF_00286"/>
    </source>
</evidence>
<accession>A0AAU9CQU8</accession>
<evidence type="ECO:0000256" key="6">
    <source>
        <dbReference type="ARBA" id="ARBA00022692"/>
    </source>
</evidence>
<feature type="transmembrane region" description="Helical" evidence="15">
    <location>
        <begin position="134"/>
        <end position="154"/>
    </location>
</feature>
<keyword evidence="5" id="KW-0997">Cell inner membrane</keyword>
<keyword evidence="10 14" id="KW-0472">Membrane</keyword>
<evidence type="ECO:0000256" key="1">
    <source>
        <dbReference type="ARBA" id="ARBA00004429"/>
    </source>
</evidence>
<gene>
    <name evidence="14" type="primary">dsbB</name>
    <name evidence="16" type="ORF">MIN45_P1112</name>
</gene>
<dbReference type="Gene3D" id="1.20.1550.10">
    <property type="entry name" value="DsbB-like"/>
    <property type="match status" value="1"/>
</dbReference>
<evidence type="ECO:0000256" key="15">
    <source>
        <dbReference type="SAM" id="Phobius"/>
    </source>
</evidence>
<evidence type="ECO:0000256" key="13">
    <source>
        <dbReference type="ARBA" id="ARBA00023284"/>
    </source>
</evidence>
<feature type="topological domain" description="Cytoplasmic" evidence="14">
    <location>
        <begin position="156"/>
        <end position="159"/>
    </location>
</feature>
<reference evidence="17" key="1">
    <citation type="journal article" date="2024" name="Int. J. Syst. Evol. Microbiol.">
        <title>Methylomarinovum tepidoasis sp. nov., a moderately thermophilic methanotroph of the family Methylothermaceae isolated from a deep-sea hydrothermal field.</title>
        <authorList>
            <person name="Hirayama H."/>
            <person name="Takaki Y."/>
            <person name="Abe M."/>
            <person name="Miyazaki M."/>
            <person name="Uematsu K."/>
            <person name="Matsui Y."/>
            <person name="Takai K."/>
        </authorList>
    </citation>
    <scope>NUCLEOTIDE SEQUENCE [LARGE SCALE GENOMIC DNA]</scope>
    <source>
        <strain evidence="17">IN45</strain>
    </source>
</reference>
<feature type="transmembrane region" description="Helical" evidence="15">
    <location>
        <begin position="37"/>
        <end position="55"/>
    </location>
</feature>
<dbReference type="Proteomes" id="UP001321450">
    <property type="component" value="Chromosome"/>
</dbReference>
<keyword evidence="4 14" id="KW-1003">Cell membrane</keyword>
<feature type="topological domain" description="Cytoplasmic" evidence="14">
    <location>
        <begin position="1"/>
        <end position="6"/>
    </location>
</feature>
<dbReference type="GO" id="GO:0005886">
    <property type="term" value="C:plasma membrane"/>
    <property type="evidence" value="ECO:0007669"/>
    <property type="project" value="UniProtKB-SubCell"/>
</dbReference>
<dbReference type="GO" id="GO:0006457">
    <property type="term" value="P:protein folding"/>
    <property type="evidence" value="ECO:0007669"/>
    <property type="project" value="InterPro"/>
</dbReference>
<comment type="caution">
    <text evidence="14">Lacks conserved residue(s) required for the propagation of feature annotation.</text>
</comment>
<organism evidence="16 17">
    <name type="scientific">Methylomarinovum tepidoasis</name>
    <dbReference type="NCBI Taxonomy" id="2840183"/>
    <lineage>
        <taxon>Bacteria</taxon>
        <taxon>Pseudomonadati</taxon>
        <taxon>Pseudomonadota</taxon>
        <taxon>Gammaproteobacteria</taxon>
        <taxon>Methylococcales</taxon>
        <taxon>Methylothermaceae</taxon>
        <taxon>Methylomarinovum</taxon>
    </lineage>
</organism>
<keyword evidence="11 14" id="KW-1015">Disulfide bond</keyword>
<dbReference type="EMBL" id="AP024718">
    <property type="protein sequence ID" value="BCX88743.1"/>
    <property type="molecule type" value="Genomic_DNA"/>
</dbReference>
<dbReference type="Pfam" id="PF02600">
    <property type="entry name" value="DsbB"/>
    <property type="match status" value="1"/>
</dbReference>
<dbReference type="AlphaFoldDB" id="A0AAU9CQU8"/>
<evidence type="ECO:0000256" key="5">
    <source>
        <dbReference type="ARBA" id="ARBA00022519"/>
    </source>
</evidence>
<feature type="transmembrane region" description="Helical" evidence="15">
    <location>
        <begin position="62"/>
        <end position="83"/>
    </location>
</feature>
<dbReference type="InterPro" id="IPR022920">
    <property type="entry name" value="Disulphide_bond_form_DsbB"/>
</dbReference>
<evidence type="ECO:0000256" key="3">
    <source>
        <dbReference type="ARBA" id="ARBA00022448"/>
    </source>
</evidence>
<comment type="similarity">
    <text evidence="2 14">Belongs to the DsbB family.</text>
</comment>
<keyword evidence="6 14" id="KW-0812">Transmembrane</keyword>
<evidence type="ECO:0000313" key="17">
    <source>
        <dbReference type="Proteomes" id="UP001321450"/>
    </source>
</evidence>
<evidence type="ECO:0000256" key="2">
    <source>
        <dbReference type="ARBA" id="ARBA00008823"/>
    </source>
</evidence>
<dbReference type="SUPFAM" id="SSF158442">
    <property type="entry name" value="DsbB-like"/>
    <property type="match status" value="1"/>
</dbReference>
<feature type="topological domain" description="Periplasmic" evidence="14">
    <location>
        <begin position="24"/>
        <end position="41"/>
    </location>
</feature>
<dbReference type="HAMAP" id="MF_00286">
    <property type="entry name" value="DsbB"/>
    <property type="match status" value="1"/>
</dbReference>
<feature type="disulfide bond" description="Redox-active" evidence="14">
    <location>
        <begin position="33"/>
        <end position="36"/>
    </location>
</feature>
<comment type="subcellular location">
    <subcellularLocation>
        <location evidence="1">Cell inner membrane</location>
        <topology evidence="1">Multi-pass membrane protein</topology>
    </subcellularLocation>
    <subcellularLocation>
        <location evidence="14">Cell membrane</location>
        <topology evidence="14">Multi-pass membrane protein</topology>
    </subcellularLocation>
</comment>
<evidence type="ECO:0000256" key="12">
    <source>
        <dbReference type="ARBA" id="ARBA00023186"/>
    </source>
</evidence>
<evidence type="ECO:0000256" key="7">
    <source>
        <dbReference type="ARBA" id="ARBA00022982"/>
    </source>
</evidence>
<evidence type="ECO:0000256" key="9">
    <source>
        <dbReference type="ARBA" id="ARBA00023002"/>
    </source>
</evidence>
<sequence>MTFRLGALIGFSFCAALLAVAAWFQFVEGLQPCPLCISQRVMVLLVGLVFLAAALHNRAPRLYGTLAGVLALGGAAISARHVWLQNLPEDEVPACGPGLGYVFEHFPLTETLRLLLSGTGECSEVLWTFLGLSIPAWTLLAFLGLASWALWLGWRPQAG</sequence>
<dbReference type="PANTHER" id="PTHR36570">
    <property type="entry name" value="DISULFIDE BOND FORMATION PROTEIN B"/>
    <property type="match status" value="1"/>
</dbReference>
<keyword evidence="7 14" id="KW-0249">Electron transport</keyword>
<comment type="function">
    <text evidence="14">Required for disulfide bond formation in some periplasmic proteins. Acts by oxidizing the DsbA protein.</text>
</comment>
<protein>
    <recommendedName>
        <fullName evidence="14">Disulfide bond formation protein B</fullName>
    </recommendedName>
    <alternativeName>
        <fullName evidence="14">Disulfide oxidoreductase</fullName>
    </alternativeName>
</protein>
<evidence type="ECO:0000256" key="10">
    <source>
        <dbReference type="ARBA" id="ARBA00023136"/>
    </source>
</evidence>
<dbReference type="InterPro" id="IPR023380">
    <property type="entry name" value="DsbB-like_sf"/>
</dbReference>
<keyword evidence="13 14" id="KW-0676">Redox-active center</keyword>
<dbReference type="InterPro" id="IPR050183">
    <property type="entry name" value="DsbB"/>
</dbReference>
<evidence type="ECO:0000256" key="8">
    <source>
        <dbReference type="ARBA" id="ARBA00022989"/>
    </source>
</evidence>
<proteinExistence type="inferred from homology"/>
<dbReference type="InterPro" id="IPR003752">
    <property type="entry name" value="DiS_bond_form_DsbB/BdbC"/>
</dbReference>